<reference evidence="2" key="2">
    <citation type="submission" date="2009-11" db="EMBL/GenBank/DDBJ databases">
        <title>The Genome Sequence of Allomyces macrogynus strain ATCC 38327.</title>
        <authorList>
            <consortium name="The Broad Institute Genome Sequencing Platform"/>
            <person name="Russ C."/>
            <person name="Cuomo C."/>
            <person name="Shea T."/>
            <person name="Young S.K."/>
            <person name="Zeng Q."/>
            <person name="Koehrsen M."/>
            <person name="Haas B."/>
            <person name="Borodovsky M."/>
            <person name="Guigo R."/>
            <person name="Alvarado L."/>
            <person name="Berlin A."/>
            <person name="Borenstein D."/>
            <person name="Chen Z."/>
            <person name="Engels R."/>
            <person name="Freedman E."/>
            <person name="Gellesch M."/>
            <person name="Goldberg J."/>
            <person name="Griggs A."/>
            <person name="Gujja S."/>
            <person name="Heiman D."/>
            <person name="Hepburn T."/>
            <person name="Howarth C."/>
            <person name="Jen D."/>
            <person name="Larson L."/>
            <person name="Lewis B."/>
            <person name="Mehta T."/>
            <person name="Park D."/>
            <person name="Pearson M."/>
            <person name="Roberts A."/>
            <person name="Saif S."/>
            <person name="Shenoy N."/>
            <person name="Sisk P."/>
            <person name="Stolte C."/>
            <person name="Sykes S."/>
            <person name="Walk T."/>
            <person name="White J."/>
            <person name="Yandava C."/>
            <person name="Burger G."/>
            <person name="Gray M.W."/>
            <person name="Holland P.W.H."/>
            <person name="King N."/>
            <person name="Lang F.B.F."/>
            <person name="Roger A.J."/>
            <person name="Ruiz-Trillo I."/>
            <person name="Lander E."/>
            <person name="Nusbaum C."/>
        </authorList>
    </citation>
    <scope>NUCLEOTIDE SEQUENCE [LARGE SCALE GENOMIC DNA]</scope>
    <source>
        <strain evidence="2">ATCC 38327</strain>
    </source>
</reference>
<dbReference type="eggNOG" id="ENOG502T40S">
    <property type="taxonomic scope" value="Eukaryota"/>
</dbReference>
<sequence length="217" mass="24391">MLQDLVTHVSATLVMQKDLVKAIDDATVISRWRIGVAVSTKDVENSRAVLDERKNDDFQQRKRYDDMRACLAELETGQYDAQGKKKMAEGHLDGIKGEMGEFKKQRDQFASLQEFLHTKCTQNGQAAGTARTLELETTGNITMMPLICMLKELVTEVVATRLVDDQDAKTLKAVMAKIEAAAENIKLKTESSKSLEDFFAPSKKLDNFIPSYETDFF</sequence>
<name>A0A0L0T200_ALLM3</name>
<protein>
    <submittedName>
        <fullName evidence="1">Uncharacterized protein</fullName>
    </submittedName>
</protein>
<evidence type="ECO:0000313" key="2">
    <source>
        <dbReference type="Proteomes" id="UP000054350"/>
    </source>
</evidence>
<accession>A0A0L0T200</accession>
<dbReference type="Proteomes" id="UP000054350">
    <property type="component" value="Unassembled WGS sequence"/>
</dbReference>
<dbReference type="AlphaFoldDB" id="A0A0L0T200"/>
<evidence type="ECO:0000313" key="1">
    <source>
        <dbReference type="EMBL" id="KNE68650.1"/>
    </source>
</evidence>
<gene>
    <name evidence="1" type="ORF">AMAG_12817</name>
</gene>
<keyword evidence="2" id="KW-1185">Reference proteome</keyword>
<reference evidence="1 2" key="1">
    <citation type="submission" date="2009-11" db="EMBL/GenBank/DDBJ databases">
        <title>Annotation of Allomyces macrogynus ATCC 38327.</title>
        <authorList>
            <consortium name="The Broad Institute Genome Sequencing Platform"/>
            <person name="Russ C."/>
            <person name="Cuomo C."/>
            <person name="Burger G."/>
            <person name="Gray M.W."/>
            <person name="Holland P.W.H."/>
            <person name="King N."/>
            <person name="Lang F.B.F."/>
            <person name="Roger A.J."/>
            <person name="Ruiz-Trillo I."/>
            <person name="Young S.K."/>
            <person name="Zeng Q."/>
            <person name="Gargeya S."/>
            <person name="Fitzgerald M."/>
            <person name="Haas B."/>
            <person name="Abouelleil A."/>
            <person name="Alvarado L."/>
            <person name="Arachchi H.M."/>
            <person name="Berlin A."/>
            <person name="Chapman S.B."/>
            <person name="Gearin G."/>
            <person name="Goldberg J."/>
            <person name="Griggs A."/>
            <person name="Gujja S."/>
            <person name="Hansen M."/>
            <person name="Heiman D."/>
            <person name="Howarth C."/>
            <person name="Larimer J."/>
            <person name="Lui A."/>
            <person name="MacDonald P.J.P."/>
            <person name="McCowen C."/>
            <person name="Montmayeur A."/>
            <person name="Murphy C."/>
            <person name="Neiman D."/>
            <person name="Pearson M."/>
            <person name="Priest M."/>
            <person name="Roberts A."/>
            <person name="Saif S."/>
            <person name="Shea T."/>
            <person name="Sisk P."/>
            <person name="Stolte C."/>
            <person name="Sykes S."/>
            <person name="Wortman J."/>
            <person name="Nusbaum C."/>
            <person name="Birren B."/>
        </authorList>
    </citation>
    <scope>NUCLEOTIDE SEQUENCE [LARGE SCALE GENOMIC DNA]</scope>
    <source>
        <strain evidence="1 2">ATCC 38327</strain>
    </source>
</reference>
<organism evidence="1 2">
    <name type="scientific">Allomyces macrogynus (strain ATCC 38327)</name>
    <name type="common">Allomyces javanicus var. macrogynus</name>
    <dbReference type="NCBI Taxonomy" id="578462"/>
    <lineage>
        <taxon>Eukaryota</taxon>
        <taxon>Fungi</taxon>
        <taxon>Fungi incertae sedis</taxon>
        <taxon>Blastocladiomycota</taxon>
        <taxon>Blastocladiomycetes</taxon>
        <taxon>Blastocladiales</taxon>
        <taxon>Blastocladiaceae</taxon>
        <taxon>Allomyces</taxon>
    </lineage>
</organism>
<dbReference type="EMBL" id="GG745357">
    <property type="protein sequence ID" value="KNE68650.1"/>
    <property type="molecule type" value="Genomic_DNA"/>
</dbReference>
<proteinExistence type="predicted"/>
<dbReference type="VEuPathDB" id="FungiDB:AMAG_12817"/>